<dbReference type="InterPro" id="IPR050491">
    <property type="entry name" value="AmpC-like"/>
</dbReference>
<organism evidence="2 3">
    <name type="scientific">Ridgeia piscesae</name>
    <name type="common">Tubeworm</name>
    <dbReference type="NCBI Taxonomy" id="27915"/>
    <lineage>
        <taxon>Eukaryota</taxon>
        <taxon>Metazoa</taxon>
        <taxon>Spiralia</taxon>
        <taxon>Lophotrochozoa</taxon>
        <taxon>Annelida</taxon>
        <taxon>Polychaeta</taxon>
        <taxon>Sedentaria</taxon>
        <taxon>Canalipalpata</taxon>
        <taxon>Sabellida</taxon>
        <taxon>Siboglinidae</taxon>
        <taxon>Ridgeia</taxon>
    </lineage>
</organism>
<comment type="caution">
    <text evidence="2">The sequence shown here is derived from an EMBL/GenBank/DDBJ whole genome shotgun (WGS) entry which is preliminary data.</text>
</comment>
<feature type="domain" description="Beta-lactamase-related" evidence="1">
    <location>
        <begin position="4"/>
        <end position="218"/>
    </location>
</feature>
<keyword evidence="3" id="KW-1185">Reference proteome</keyword>
<sequence length="436" mass="48674">MCRCAKIRHLPEAHKFRSKFEFGTYDYLLAAHVTEALRGRSWEDDVKSLFNKIGMRDTILGTDIKRLFWGDYIARSYSYNTTSAQHVPNNDNRFLTMTNGRCPAACVWSSGRDMAKWMEFHLRADGKDNAGSKFVKPEVLKQLYEPVIAAPRDTPTIEKPRFPIDDTFDTFAMGFQVGTYRGYQKLAQRGFTMNYHCTMALLPEVKGGAWVCTNGPERTTEITDPSAIIVRYALEVILKQTPFLDETTSCSFPMPWVPLGPAAANDPPGSTPSPQKAIVTAGVLPACWRLKKDNYVGFYLHGAFGSISVRQYPNGELHYTFGEMLKGALVISVVPDIFLMTFEEPFKDVYPDERYTLVFQSKCCVNIQAVKVNFLGYPGAPVFKKLSSDPNGLPVPTATPKIWPTRMSSRGQQTVAPSGGSFVPAAVAIVFYLATK</sequence>
<dbReference type="InterPro" id="IPR001466">
    <property type="entry name" value="Beta-lactam-related"/>
</dbReference>
<dbReference type="Proteomes" id="UP001209878">
    <property type="component" value="Unassembled WGS sequence"/>
</dbReference>
<dbReference type="PANTHER" id="PTHR46825:SF15">
    <property type="entry name" value="BETA-LACTAMASE-RELATED DOMAIN-CONTAINING PROTEIN"/>
    <property type="match status" value="1"/>
</dbReference>
<reference evidence="2" key="1">
    <citation type="journal article" date="2023" name="Mol. Biol. Evol.">
        <title>Third-Generation Sequencing Reveals the Adaptive Role of the Epigenome in Three Deep-Sea Polychaetes.</title>
        <authorList>
            <person name="Perez M."/>
            <person name="Aroh O."/>
            <person name="Sun Y."/>
            <person name="Lan Y."/>
            <person name="Juniper S.K."/>
            <person name="Young C.R."/>
            <person name="Angers B."/>
            <person name="Qian P.Y."/>
        </authorList>
    </citation>
    <scope>NUCLEOTIDE SEQUENCE</scope>
    <source>
        <strain evidence="2">R07B-5</strain>
    </source>
</reference>
<dbReference type="EMBL" id="JAODUO010002045">
    <property type="protein sequence ID" value="KAK2155733.1"/>
    <property type="molecule type" value="Genomic_DNA"/>
</dbReference>
<dbReference type="SUPFAM" id="SSF56601">
    <property type="entry name" value="beta-lactamase/transpeptidase-like"/>
    <property type="match status" value="1"/>
</dbReference>
<dbReference type="AlphaFoldDB" id="A0AAD9JM38"/>
<dbReference type="Gene3D" id="3.40.710.10">
    <property type="entry name" value="DD-peptidase/beta-lactamase superfamily"/>
    <property type="match status" value="1"/>
</dbReference>
<accession>A0AAD9JM38</accession>
<evidence type="ECO:0000313" key="2">
    <source>
        <dbReference type="EMBL" id="KAK2155733.1"/>
    </source>
</evidence>
<dbReference type="Pfam" id="PF00144">
    <property type="entry name" value="Beta-lactamase"/>
    <property type="match status" value="1"/>
</dbReference>
<dbReference type="PANTHER" id="PTHR46825">
    <property type="entry name" value="D-ALANYL-D-ALANINE-CARBOXYPEPTIDASE/ENDOPEPTIDASE AMPH"/>
    <property type="match status" value="1"/>
</dbReference>
<evidence type="ECO:0000259" key="1">
    <source>
        <dbReference type="Pfam" id="PF00144"/>
    </source>
</evidence>
<name>A0AAD9JM38_RIDPI</name>
<proteinExistence type="predicted"/>
<gene>
    <name evidence="2" type="ORF">NP493_2046g00026</name>
</gene>
<dbReference type="InterPro" id="IPR012338">
    <property type="entry name" value="Beta-lactam/transpept-like"/>
</dbReference>
<evidence type="ECO:0000313" key="3">
    <source>
        <dbReference type="Proteomes" id="UP001209878"/>
    </source>
</evidence>
<protein>
    <recommendedName>
        <fullName evidence="1">Beta-lactamase-related domain-containing protein</fullName>
    </recommendedName>
</protein>